<dbReference type="Pfam" id="PF00582">
    <property type="entry name" value="Usp"/>
    <property type="match status" value="1"/>
</dbReference>
<accession>A1BCN8</accession>
<dbReference type="InterPro" id="IPR006016">
    <property type="entry name" value="UspA"/>
</dbReference>
<dbReference type="CDD" id="cd00293">
    <property type="entry name" value="USP-like"/>
    <property type="match status" value="1"/>
</dbReference>
<dbReference type="OrthoDB" id="9788959at2"/>
<gene>
    <name evidence="3" type="ordered locus">Cpha266_0095</name>
</gene>
<dbReference type="InterPro" id="IPR006015">
    <property type="entry name" value="Universal_stress_UspA"/>
</dbReference>
<dbReference type="SUPFAM" id="SSF52402">
    <property type="entry name" value="Adenine nucleotide alpha hydrolases-like"/>
    <property type="match status" value="1"/>
</dbReference>
<dbReference type="PANTHER" id="PTHR46268:SF6">
    <property type="entry name" value="UNIVERSAL STRESS PROTEIN UP12"/>
    <property type="match status" value="1"/>
</dbReference>
<organism evidence="3 4">
    <name type="scientific">Chlorobium phaeobacteroides (strain DSM 266 / SMG 266 / 2430)</name>
    <dbReference type="NCBI Taxonomy" id="290317"/>
    <lineage>
        <taxon>Bacteria</taxon>
        <taxon>Pseudomonadati</taxon>
        <taxon>Chlorobiota</taxon>
        <taxon>Chlorobiia</taxon>
        <taxon>Chlorobiales</taxon>
        <taxon>Chlorobiaceae</taxon>
        <taxon>Chlorobium/Pelodictyon group</taxon>
        <taxon>Chlorobium</taxon>
    </lineage>
</organism>
<comment type="similarity">
    <text evidence="1">Belongs to the universal stress protein A family.</text>
</comment>
<dbReference type="RefSeq" id="WP_011744005.1">
    <property type="nucleotide sequence ID" value="NC_008639.1"/>
</dbReference>
<dbReference type="AlphaFoldDB" id="A1BCN8"/>
<reference evidence="3 4" key="1">
    <citation type="submission" date="2006-12" db="EMBL/GenBank/DDBJ databases">
        <title>Complete sequence of Chlorobium phaeobacteroides DSM 266.</title>
        <authorList>
            <consortium name="US DOE Joint Genome Institute"/>
            <person name="Copeland A."/>
            <person name="Lucas S."/>
            <person name="Lapidus A."/>
            <person name="Barry K."/>
            <person name="Detter J.C."/>
            <person name="Glavina del Rio T."/>
            <person name="Hammon N."/>
            <person name="Israni S."/>
            <person name="Pitluck S."/>
            <person name="Goltsman E."/>
            <person name="Schmutz J."/>
            <person name="Larimer F."/>
            <person name="Land M."/>
            <person name="Hauser L."/>
            <person name="Mikhailova N."/>
            <person name="Li T."/>
            <person name="Overmann J."/>
            <person name="Bryant D.A."/>
            <person name="Richardson P."/>
        </authorList>
    </citation>
    <scope>NUCLEOTIDE SEQUENCE [LARGE SCALE GENOMIC DNA]</scope>
    <source>
        <strain evidence="3 4">DSM 266</strain>
    </source>
</reference>
<dbReference type="HOGENOM" id="CLU_049301_11_2_10"/>
<dbReference type="eggNOG" id="COG0589">
    <property type="taxonomic scope" value="Bacteria"/>
</dbReference>
<dbReference type="InterPro" id="IPR014729">
    <property type="entry name" value="Rossmann-like_a/b/a_fold"/>
</dbReference>
<protein>
    <submittedName>
        <fullName evidence="3">UspA domain protein</fullName>
    </submittedName>
</protein>
<dbReference type="Gene3D" id="3.40.50.620">
    <property type="entry name" value="HUPs"/>
    <property type="match status" value="1"/>
</dbReference>
<evidence type="ECO:0000256" key="1">
    <source>
        <dbReference type="ARBA" id="ARBA00008791"/>
    </source>
</evidence>
<dbReference type="STRING" id="290317.Cpha266_0095"/>
<proteinExistence type="inferred from homology"/>
<name>A1BCN8_CHLPD</name>
<dbReference type="EMBL" id="CP000492">
    <property type="protein sequence ID" value="ABL64165.1"/>
    <property type="molecule type" value="Genomic_DNA"/>
</dbReference>
<feature type="domain" description="UspA" evidence="2">
    <location>
        <begin position="6"/>
        <end position="131"/>
    </location>
</feature>
<evidence type="ECO:0000313" key="4">
    <source>
        <dbReference type="Proteomes" id="UP000008701"/>
    </source>
</evidence>
<dbReference type="Proteomes" id="UP000008701">
    <property type="component" value="Chromosome"/>
</dbReference>
<dbReference type="KEGG" id="cph:Cpha266_0095"/>
<sequence>MKTKPKKIICAVDFSPLSDNLVTYAAGLRPYDAELTLLYIEKEGKRTLNMLQNRLHAFSRYSELLVQANRSARFAVECGDPAAEILAYADRVHADLLLLGSHGSTAFTRLLMGSTAETVLRRAACPVAIYKVPDRRTPARKRQEATTLLLKDNKQTA</sequence>
<evidence type="ECO:0000313" key="3">
    <source>
        <dbReference type="EMBL" id="ABL64165.1"/>
    </source>
</evidence>
<dbReference type="PRINTS" id="PR01438">
    <property type="entry name" value="UNVRSLSTRESS"/>
</dbReference>
<evidence type="ECO:0000259" key="2">
    <source>
        <dbReference type="Pfam" id="PF00582"/>
    </source>
</evidence>
<dbReference type="PANTHER" id="PTHR46268">
    <property type="entry name" value="STRESS RESPONSE PROTEIN NHAX"/>
    <property type="match status" value="1"/>
</dbReference>
<keyword evidence="4" id="KW-1185">Reference proteome</keyword>